<dbReference type="Proteomes" id="UP000278078">
    <property type="component" value="Chromosome"/>
</dbReference>
<evidence type="ECO:0000313" key="3">
    <source>
        <dbReference type="Proteomes" id="UP000278078"/>
    </source>
</evidence>
<dbReference type="Gene3D" id="3.50.50.60">
    <property type="entry name" value="FAD/NAD(P)-binding domain"/>
    <property type="match status" value="1"/>
</dbReference>
<keyword evidence="1" id="KW-0560">Oxidoreductase</keyword>
<dbReference type="GO" id="GO:0016491">
    <property type="term" value="F:oxidoreductase activity"/>
    <property type="evidence" value="ECO:0007669"/>
    <property type="project" value="UniProtKB-KW"/>
</dbReference>
<reference evidence="2 3" key="1">
    <citation type="submission" date="2018-12" db="EMBL/GenBank/DDBJ databases">
        <authorList>
            <consortium name="Pathogen Informatics"/>
        </authorList>
    </citation>
    <scope>NUCLEOTIDE SEQUENCE [LARGE SCALE GENOMIC DNA]</scope>
    <source>
        <strain evidence="2 3">NCTC10783</strain>
    </source>
</reference>
<accession>A0A3S4RKN9</accession>
<dbReference type="EMBL" id="LR134300">
    <property type="protein sequence ID" value="VEE45688.1"/>
    <property type="molecule type" value="Genomic_DNA"/>
</dbReference>
<evidence type="ECO:0000313" key="2">
    <source>
        <dbReference type="EMBL" id="VEE45688.1"/>
    </source>
</evidence>
<sequence>MVGMSSMPGTRHFDIALFGSTASVYMLAACLARNGIGVALFQDRSTEPDTTGEATIPYTSMIFELVADRYQVAEIKDIARTRDIHRQVMPSSGVKKNLGFIYHEPGRAVDMGKALQFNVPSEHGENHLYRPDVDAHLLNAAVRYGATVFSVGTDARIELHDDKGVRVLTRQGQWVAADFLVDGSYRGAALAKALPRMPDEAPLRTASTCLAAHMLDVEPFDACVSSDFPGQWHAGTLHHVFAEGWIGVIPFNNHQHSRNPRVSVLLSINRRMLDPADGDRLLAELIDRYPSLRQHLASARRVGEWQVRAPAQHFHHEPLGRRHLLFDEGAASNDLLFSRKLSNAGELVLALAHRLIDAARQGDYQSTALQAFVGIQNSIVHLNDRITRGAYIAFRDPDLWNAYARVWLLQSIAATITARKINDAFARTRDPHVFDEIDRVTDDGFWMPLYQGYKDILNFALERCHEVEIGNLSSSDAARQIFAQLAAADFVPPIFDFADPDARVYQLTTWRKLKALWWGLVKVPSEVGRLIFYRSFRNPSMRKES</sequence>
<dbReference type="InterPro" id="IPR036188">
    <property type="entry name" value="FAD/NAD-bd_sf"/>
</dbReference>
<gene>
    <name evidence="2" type="primary">pltD</name>
    <name evidence="2" type="ORF">NCTC10783_01545</name>
</gene>
<proteinExistence type="predicted"/>
<protein>
    <submittedName>
        <fullName evidence="2">Putative halogenase</fullName>
    </submittedName>
</protein>
<dbReference type="InterPro" id="IPR050816">
    <property type="entry name" value="Flavin-dep_Halogenase_NPB"/>
</dbReference>
<evidence type="ECO:0000256" key="1">
    <source>
        <dbReference type="ARBA" id="ARBA00023002"/>
    </source>
</evidence>
<dbReference type="PANTHER" id="PTHR43747:SF5">
    <property type="entry name" value="FAD-BINDING DOMAIN-CONTAINING PROTEIN"/>
    <property type="match status" value="1"/>
</dbReference>
<name>A0A3S4RKN9_PSEFL</name>
<dbReference type="SUPFAM" id="SSF51905">
    <property type="entry name" value="FAD/NAD(P)-binding domain"/>
    <property type="match status" value="1"/>
</dbReference>
<dbReference type="AlphaFoldDB" id="A0A3S4RKN9"/>
<dbReference type="PANTHER" id="PTHR43747">
    <property type="entry name" value="FAD-BINDING PROTEIN"/>
    <property type="match status" value="1"/>
</dbReference>
<organism evidence="2 3">
    <name type="scientific">Pseudomonas fluorescens</name>
    <dbReference type="NCBI Taxonomy" id="294"/>
    <lineage>
        <taxon>Bacteria</taxon>
        <taxon>Pseudomonadati</taxon>
        <taxon>Pseudomonadota</taxon>
        <taxon>Gammaproteobacteria</taxon>
        <taxon>Pseudomonadales</taxon>
        <taxon>Pseudomonadaceae</taxon>
        <taxon>Pseudomonas</taxon>
    </lineage>
</organism>